<keyword evidence="2 6" id="KW-0312">Gluconeogenesis</keyword>
<evidence type="ECO:0000256" key="7">
    <source>
        <dbReference type="RuleBase" id="RU363013"/>
    </source>
</evidence>
<feature type="binding site" evidence="6">
    <location>
        <position position="224"/>
    </location>
    <ligand>
        <name>substrate</name>
    </ligand>
</feature>
<dbReference type="PROSITE" id="PS51440">
    <property type="entry name" value="TIM_2"/>
    <property type="match status" value="1"/>
</dbReference>
<dbReference type="PROSITE" id="PS00171">
    <property type="entry name" value="TIM_1"/>
    <property type="match status" value="1"/>
</dbReference>
<dbReference type="InterPro" id="IPR022896">
    <property type="entry name" value="TrioseP_Isoase_bac/euk"/>
</dbReference>
<dbReference type="InterPro" id="IPR000652">
    <property type="entry name" value="Triosephosphate_isomerase"/>
</dbReference>
<evidence type="ECO:0000256" key="3">
    <source>
        <dbReference type="ARBA" id="ARBA00022490"/>
    </source>
</evidence>
<dbReference type="PANTHER" id="PTHR21139">
    <property type="entry name" value="TRIOSEPHOSPHATE ISOMERASE"/>
    <property type="match status" value="1"/>
</dbReference>
<keyword evidence="4 6" id="KW-0324">Glycolysis</keyword>
<comment type="pathway">
    <text evidence="6 7">Carbohydrate degradation; glycolysis; D-glyceraldehyde 3-phosphate from glycerone phosphate: step 1/1.</text>
</comment>
<comment type="similarity">
    <text evidence="1 6 7">Belongs to the triosephosphate isomerase family.</text>
</comment>
<dbReference type="NCBIfam" id="TIGR00419">
    <property type="entry name" value="tim"/>
    <property type="match status" value="1"/>
</dbReference>
<dbReference type="InterPro" id="IPR020861">
    <property type="entry name" value="Triosephosphate_isomerase_AS"/>
</dbReference>
<feature type="binding site" evidence="6">
    <location>
        <begin position="245"/>
        <end position="246"/>
    </location>
    <ligand>
        <name>substrate</name>
    </ligand>
</feature>
<gene>
    <name evidence="6" type="primary">tpiA</name>
    <name evidence="8" type="ORF">NEPTK9_000750</name>
</gene>
<accession>A0ABS0B0L0</accession>
<name>A0ABS0B0L0_9BACT</name>
<evidence type="ECO:0000256" key="6">
    <source>
        <dbReference type="HAMAP-Rule" id="MF_00147"/>
    </source>
</evidence>
<keyword evidence="9" id="KW-1185">Reference proteome</keyword>
<dbReference type="InterPro" id="IPR035990">
    <property type="entry name" value="TIM_sf"/>
</dbReference>
<dbReference type="GO" id="GO:0004807">
    <property type="term" value="F:triose-phosphate isomerase activity"/>
    <property type="evidence" value="ECO:0007669"/>
    <property type="project" value="UniProtKB-EC"/>
</dbReference>
<evidence type="ECO:0000256" key="2">
    <source>
        <dbReference type="ARBA" id="ARBA00022432"/>
    </source>
</evidence>
<keyword evidence="3 6" id="KW-0963">Cytoplasm</keyword>
<protein>
    <recommendedName>
        <fullName evidence="6 7">Triosephosphate isomerase</fullName>
        <shortName evidence="6">TIM</shortName>
        <shortName evidence="6">TPI</shortName>
        <ecNumber evidence="6 7">5.3.1.1</ecNumber>
    </recommendedName>
    <alternativeName>
        <fullName evidence="6">Triose-phosphate isomerase</fullName>
    </alternativeName>
</protein>
<comment type="function">
    <text evidence="6">Involved in the gluconeogenesis. Catalyzes stereospecifically the conversion of dihydroxyacetone phosphate (DHAP) to D-glyceraldehyde-3-phosphate (G3P).</text>
</comment>
<comment type="pathway">
    <text evidence="6 7">Carbohydrate biosynthesis; gluconeogenesis.</text>
</comment>
<dbReference type="EMBL" id="JAAEJV010000015">
    <property type="protein sequence ID" value="MBF5059241.1"/>
    <property type="molecule type" value="Genomic_DNA"/>
</dbReference>
<feature type="binding site" evidence="6">
    <location>
        <begin position="21"/>
        <end position="23"/>
    </location>
    <ligand>
        <name>substrate</name>
    </ligand>
</feature>
<dbReference type="InterPro" id="IPR013785">
    <property type="entry name" value="Aldolase_TIM"/>
</dbReference>
<comment type="subunit">
    <text evidence="6 7">Homodimer.</text>
</comment>
<evidence type="ECO:0000256" key="1">
    <source>
        <dbReference type="ARBA" id="ARBA00007422"/>
    </source>
</evidence>
<evidence type="ECO:0000313" key="8">
    <source>
        <dbReference type="EMBL" id="MBF5059241.1"/>
    </source>
</evidence>
<comment type="catalytic activity">
    <reaction evidence="6 7">
        <text>D-glyceraldehyde 3-phosphate = dihydroxyacetone phosphate</text>
        <dbReference type="Rhea" id="RHEA:18585"/>
        <dbReference type="ChEBI" id="CHEBI:57642"/>
        <dbReference type="ChEBI" id="CHEBI:59776"/>
        <dbReference type="EC" id="5.3.1.1"/>
    </reaction>
</comment>
<dbReference type="Gene3D" id="3.20.20.70">
    <property type="entry name" value="Aldolase class I"/>
    <property type="match status" value="1"/>
</dbReference>
<feature type="active site" description="Electrophile" evidence="6">
    <location>
        <position position="106"/>
    </location>
</feature>
<dbReference type="PANTHER" id="PTHR21139:SF42">
    <property type="entry name" value="TRIOSEPHOSPHATE ISOMERASE"/>
    <property type="match status" value="1"/>
</dbReference>
<dbReference type="Proteomes" id="UP001194714">
    <property type="component" value="Unassembled WGS sequence"/>
</dbReference>
<organism evidence="8 9">
    <name type="scientific">Candidatus Neptunichlamydia vexilliferae</name>
    <dbReference type="NCBI Taxonomy" id="1651774"/>
    <lineage>
        <taxon>Bacteria</taxon>
        <taxon>Pseudomonadati</taxon>
        <taxon>Chlamydiota</taxon>
        <taxon>Chlamydiia</taxon>
        <taxon>Parachlamydiales</taxon>
        <taxon>Simkaniaceae</taxon>
        <taxon>Candidatus Neptunichlamydia</taxon>
    </lineage>
</organism>
<keyword evidence="5 6" id="KW-0413">Isomerase</keyword>
<dbReference type="Pfam" id="PF00121">
    <property type="entry name" value="TIM"/>
    <property type="match status" value="1"/>
</dbReference>
<proteinExistence type="inferred from homology"/>
<feature type="active site" description="Proton acceptor" evidence="6">
    <location>
        <position position="178"/>
    </location>
</feature>
<feature type="binding site" evidence="6">
    <location>
        <position position="184"/>
    </location>
    <ligand>
        <name>substrate</name>
    </ligand>
</feature>
<comment type="subcellular location">
    <subcellularLocation>
        <location evidence="6 7">Cytoplasm</location>
    </subcellularLocation>
</comment>
<dbReference type="HAMAP" id="MF_00147_B">
    <property type="entry name" value="TIM_B"/>
    <property type="match status" value="1"/>
</dbReference>
<dbReference type="CDD" id="cd00311">
    <property type="entry name" value="TIM"/>
    <property type="match status" value="1"/>
</dbReference>
<dbReference type="SUPFAM" id="SSF51351">
    <property type="entry name" value="Triosephosphate isomerase (TIM)"/>
    <property type="match status" value="1"/>
</dbReference>
<evidence type="ECO:0000313" key="9">
    <source>
        <dbReference type="Proteomes" id="UP001194714"/>
    </source>
</evidence>
<reference evidence="8 9" key="1">
    <citation type="submission" date="2020-01" db="EMBL/GenBank/DDBJ databases">
        <title>Draft genome sequence of Cand. Neptunochlamydia vexilliferae K9.</title>
        <authorList>
            <person name="Schulz F."/>
            <person name="Koestlbacher S."/>
            <person name="Wascher F."/>
            <person name="Pizzetti I."/>
            <person name="Horn M."/>
        </authorList>
    </citation>
    <scope>NUCLEOTIDE SEQUENCE [LARGE SCALE GENOMIC DNA]</scope>
    <source>
        <strain evidence="8 9">K9</strain>
    </source>
</reference>
<evidence type="ECO:0000256" key="4">
    <source>
        <dbReference type="ARBA" id="ARBA00023152"/>
    </source>
</evidence>
<evidence type="ECO:0000256" key="5">
    <source>
        <dbReference type="ARBA" id="ARBA00023235"/>
    </source>
</evidence>
<comment type="caution">
    <text evidence="8">The sequence shown here is derived from an EMBL/GenBank/DDBJ whole genome shotgun (WGS) entry which is preliminary data.</text>
</comment>
<dbReference type="EC" id="5.3.1.1" evidence="6 7"/>
<sequence>MLSWGNQKKWLIMRQQFLVGNWKMHMGTKETAEFVAALLPQIGETTTFIGIAPPFTSIEVAAKSAEGSYLQVGAQNMSEYPHGAYTGEISSAMVKECGATFVLVGHSERRAIFHEDHATIHRKVKWAIKEELLPILCIGETQEQRDKEMTREVLAEQLGKALEGFSGGDLGNLAVAYEPVWAIGTGKTATPDIAQETHHLIRTFVREKWGDEVADRLPLLYGGSVKPDNIKALMAEPDIDGALVGGASLKVESFAQLIKEI</sequence>